<accession>A0A210RZ96</accession>
<dbReference type="AlphaFoldDB" id="A0A210RZ96"/>
<sequence>MQNPWQKKRIDIANELALPGFWTECVTNHVYSQHEMIAFNAKETGLFIGDTPATISMKGLENHPDTRMSLLAFYLPLHDRPHTIFIPSQHTEHAKALAEDLNLQRNIVVTKKTANRNTTFHTVINSSIQTANISIDRIGDDLIPAVKHELRELEALNLASIYLDIPIEQEAAANAYLELESIGFFWGSWMPNFSTEGDSLRLQKIYQPVNVETIFCARAQGDSIKQHVLSEWERVTKNVQGFNESNSSA</sequence>
<dbReference type="EMBL" id="NAIA01000002">
    <property type="protein sequence ID" value="OWF66311.1"/>
    <property type="molecule type" value="Genomic_DNA"/>
</dbReference>
<protein>
    <submittedName>
        <fullName evidence="1">Uncharacterized protein</fullName>
    </submittedName>
</protein>
<comment type="caution">
    <text evidence="1">The sequence shown here is derived from an EMBL/GenBank/DDBJ whole genome shotgun (WGS) entry which is preliminary data.</text>
</comment>
<name>A0A210RZ96_9BURK</name>
<organism evidence="1 2">
    <name type="scientific">Polynucleobacter hirudinilacicola</name>
    <dbReference type="NCBI Taxonomy" id="1743166"/>
    <lineage>
        <taxon>Bacteria</taxon>
        <taxon>Pseudomonadati</taxon>
        <taxon>Pseudomonadota</taxon>
        <taxon>Betaproteobacteria</taxon>
        <taxon>Burkholderiales</taxon>
        <taxon>Burkholderiaceae</taxon>
        <taxon>Polynucleobacter</taxon>
    </lineage>
</organism>
<evidence type="ECO:0000313" key="1">
    <source>
        <dbReference type="EMBL" id="OWF66311.1"/>
    </source>
</evidence>
<proteinExistence type="predicted"/>
<keyword evidence="2" id="KW-1185">Reference proteome</keyword>
<gene>
    <name evidence="1" type="ORF">B6A14_03700</name>
</gene>
<dbReference type="Proteomes" id="UP000196880">
    <property type="component" value="Unassembled WGS sequence"/>
</dbReference>
<evidence type="ECO:0000313" key="2">
    <source>
        <dbReference type="Proteomes" id="UP000196880"/>
    </source>
</evidence>
<reference evidence="1 2" key="1">
    <citation type="submission" date="2017-03" db="EMBL/GenBank/DDBJ databases">
        <title>New species Polynucleobacter sp. MWH-EgelM1-30-B4.</title>
        <authorList>
            <person name="Hahn M.W."/>
        </authorList>
    </citation>
    <scope>NUCLEOTIDE SEQUENCE [LARGE SCALE GENOMIC DNA]</scope>
    <source>
        <strain evidence="1 2">MWH-EgelM1-30-B4</strain>
    </source>
</reference>